<gene>
    <name evidence="1" type="ORF">CWS01_09150</name>
</gene>
<proteinExistence type="predicted"/>
<name>A0A2N0Z377_9BACI</name>
<accession>A0A2N0Z377</accession>
<organism evidence="1 2">
    <name type="scientific">Niallia nealsonii</name>
    <dbReference type="NCBI Taxonomy" id="115979"/>
    <lineage>
        <taxon>Bacteria</taxon>
        <taxon>Bacillati</taxon>
        <taxon>Bacillota</taxon>
        <taxon>Bacilli</taxon>
        <taxon>Bacillales</taxon>
        <taxon>Bacillaceae</taxon>
        <taxon>Niallia</taxon>
    </lineage>
</organism>
<keyword evidence="2" id="KW-1185">Reference proteome</keyword>
<dbReference type="Proteomes" id="UP000233375">
    <property type="component" value="Unassembled WGS sequence"/>
</dbReference>
<evidence type="ECO:0000313" key="2">
    <source>
        <dbReference type="Proteomes" id="UP000233375"/>
    </source>
</evidence>
<dbReference type="EMBL" id="PISE01000017">
    <property type="protein sequence ID" value="PKG23929.1"/>
    <property type="molecule type" value="Genomic_DNA"/>
</dbReference>
<dbReference type="OrthoDB" id="2941349at2"/>
<evidence type="ECO:0000313" key="1">
    <source>
        <dbReference type="EMBL" id="PKG23929.1"/>
    </source>
</evidence>
<reference evidence="1 2" key="1">
    <citation type="journal article" date="2003" name="Int. J. Syst. Evol. Microbiol.">
        <title>Bacillus nealsonii sp. nov., isolated from a spacecraft-assembly facility, whose spores are gamma-radiation resistant.</title>
        <authorList>
            <person name="Venkateswaran K."/>
            <person name="Kempf M."/>
            <person name="Chen F."/>
            <person name="Satomi M."/>
            <person name="Nicholson W."/>
            <person name="Kern R."/>
        </authorList>
    </citation>
    <scope>NUCLEOTIDE SEQUENCE [LARGE SCALE GENOMIC DNA]</scope>
    <source>
        <strain evidence="1 2">FO-92</strain>
    </source>
</reference>
<dbReference type="RefSeq" id="WP_101176893.1">
    <property type="nucleotide sequence ID" value="NZ_PISE01000017.1"/>
</dbReference>
<sequence length="123" mass="14688">MDKGEKKKIRLEIIGILNTECSNCPYLKDNQFNKMCHHTCTFGKRMQELQVKMETKAEEVKVMKKQSVKPYNKGRYTPEEEFYLLHHMDLYRLTHLANRLNRSLSSVSLKIKQLRRKKKEKVS</sequence>
<protein>
    <submittedName>
        <fullName evidence="1">Uncharacterized protein</fullName>
    </submittedName>
</protein>
<dbReference type="AlphaFoldDB" id="A0A2N0Z377"/>
<comment type="caution">
    <text evidence="1">The sequence shown here is derived from an EMBL/GenBank/DDBJ whole genome shotgun (WGS) entry which is preliminary data.</text>
</comment>